<sequence length="133" mass="15238">MYQLTPYLFFAGRCEEALEFYTRCFEGVVLTKQYFRDAPQPIEGANPNWIMHSEIEAFGLKLMLSDGMVVNEVAGNNVALSIVMDNLDEQARLFDKLSHGGHIMMPLADTFWGARFGKVEDQFGVRWMLHCDH</sequence>
<dbReference type="CDD" id="cd06588">
    <property type="entry name" value="PhnB_like"/>
    <property type="match status" value="1"/>
</dbReference>
<reference evidence="4 5" key="1">
    <citation type="submission" date="2016-09" db="EMBL/GenBank/DDBJ databases">
        <title>Genomic Taxonomy of the Vibrionaceae.</title>
        <authorList>
            <person name="Gonzalez-Castillo A."/>
            <person name="Gomez-Gil B."/>
            <person name="Enciso-Ibarra K."/>
        </authorList>
    </citation>
    <scope>NUCLEOTIDE SEQUENCE [LARGE SCALE GENOMIC DNA]</scope>
    <source>
        <strain evidence="2 4">CAIM 1902</strain>
        <strain evidence="3 5">CAIM 703</strain>
    </source>
</reference>
<dbReference type="InterPro" id="IPR028973">
    <property type="entry name" value="PhnB-like"/>
</dbReference>
<dbReference type="Pfam" id="PF06983">
    <property type="entry name" value="3-dmu-9_3-mt"/>
    <property type="match status" value="1"/>
</dbReference>
<dbReference type="AlphaFoldDB" id="A0A1Q9HFW4"/>
<organism evidence="3 5">
    <name type="scientific">Vibrio panuliri</name>
    <dbReference type="NCBI Taxonomy" id="1381081"/>
    <lineage>
        <taxon>Bacteria</taxon>
        <taxon>Pseudomonadati</taxon>
        <taxon>Pseudomonadota</taxon>
        <taxon>Gammaproteobacteria</taxon>
        <taxon>Vibrionales</taxon>
        <taxon>Vibrionaceae</taxon>
        <taxon>Vibrio</taxon>
    </lineage>
</organism>
<dbReference type="EMBL" id="MJMH01000209">
    <property type="protein sequence ID" value="OLQ86533.1"/>
    <property type="molecule type" value="Genomic_DNA"/>
</dbReference>
<dbReference type="RefSeq" id="WP_075709057.1">
    <property type="nucleotide sequence ID" value="NZ_AP019654.1"/>
</dbReference>
<dbReference type="SUPFAM" id="SSF54593">
    <property type="entry name" value="Glyoxalase/Bleomycin resistance protein/Dihydroxybiphenyl dioxygenase"/>
    <property type="match status" value="1"/>
</dbReference>
<feature type="domain" description="PhnB-like" evidence="1">
    <location>
        <begin position="4"/>
        <end position="128"/>
    </location>
</feature>
<evidence type="ECO:0000313" key="4">
    <source>
        <dbReference type="Proteomes" id="UP000186039"/>
    </source>
</evidence>
<dbReference type="PANTHER" id="PTHR33990:SF1">
    <property type="entry name" value="PROTEIN YJDN"/>
    <property type="match status" value="1"/>
</dbReference>
<dbReference type="PANTHER" id="PTHR33990">
    <property type="entry name" value="PROTEIN YJDN-RELATED"/>
    <property type="match status" value="1"/>
</dbReference>
<accession>A0A1Q9HFW4</accession>
<dbReference type="Gene3D" id="3.10.180.10">
    <property type="entry name" value="2,3-Dihydroxybiphenyl 1,2-Dioxygenase, domain 1"/>
    <property type="match status" value="1"/>
</dbReference>
<name>A0A1Q9HFW4_9VIBR</name>
<dbReference type="InterPro" id="IPR029068">
    <property type="entry name" value="Glyas_Bleomycin-R_OHBP_Dase"/>
</dbReference>
<dbReference type="Proteomes" id="UP000186313">
    <property type="component" value="Unassembled WGS sequence"/>
</dbReference>
<evidence type="ECO:0000313" key="2">
    <source>
        <dbReference type="EMBL" id="OLQ86533.1"/>
    </source>
</evidence>
<dbReference type="Proteomes" id="UP000186039">
    <property type="component" value="Unassembled WGS sequence"/>
</dbReference>
<gene>
    <name evidence="2" type="ORF">BIY20_14950</name>
    <name evidence="3" type="ORF">BIY22_20985</name>
</gene>
<evidence type="ECO:0000313" key="5">
    <source>
        <dbReference type="Proteomes" id="UP000186313"/>
    </source>
</evidence>
<evidence type="ECO:0000313" key="3">
    <source>
        <dbReference type="EMBL" id="OLQ88706.1"/>
    </source>
</evidence>
<dbReference type="EMBL" id="MJMJ01000021">
    <property type="protein sequence ID" value="OLQ88706.1"/>
    <property type="molecule type" value="Genomic_DNA"/>
</dbReference>
<dbReference type="OrthoDB" id="9795306at2"/>
<comment type="caution">
    <text evidence="3">The sequence shown here is derived from an EMBL/GenBank/DDBJ whole genome shotgun (WGS) entry which is preliminary data.</text>
</comment>
<proteinExistence type="predicted"/>
<evidence type="ECO:0000259" key="1">
    <source>
        <dbReference type="Pfam" id="PF06983"/>
    </source>
</evidence>
<dbReference type="STRING" id="1381081.BIY22_20985"/>
<protein>
    <recommendedName>
        <fullName evidence="1">PhnB-like domain-containing protein</fullName>
    </recommendedName>
</protein>
<keyword evidence="4" id="KW-1185">Reference proteome</keyword>